<dbReference type="GO" id="GO:0005789">
    <property type="term" value="C:endoplasmic reticulum membrane"/>
    <property type="evidence" value="ECO:0007669"/>
    <property type="project" value="TreeGrafter"/>
</dbReference>
<feature type="transmembrane region" description="Helical" evidence="7">
    <location>
        <begin position="673"/>
        <end position="694"/>
    </location>
</feature>
<comment type="subcellular location">
    <subcellularLocation>
        <location evidence="1">Membrane</location>
        <topology evidence="1">Multi-pass membrane protein</topology>
    </subcellularLocation>
</comment>
<keyword evidence="4 7" id="KW-1133">Transmembrane helix</keyword>
<feature type="compositionally biased region" description="Polar residues" evidence="6">
    <location>
        <begin position="125"/>
        <end position="144"/>
    </location>
</feature>
<feature type="compositionally biased region" description="Polar residues" evidence="6">
    <location>
        <begin position="869"/>
        <end position="915"/>
    </location>
</feature>
<evidence type="ECO:0000256" key="2">
    <source>
        <dbReference type="ARBA" id="ARBA00008803"/>
    </source>
</evidence>
<organism evidence="8 9">
    <name type="scientific">Smittium megazygosporum</name>
    <dbReference type="NCBI Taxonomy" id="133381"/>
    <lineage>
        <taxon>Eukaryota</taxon>
        <taxon>Fungi</taxon>
        <taxon>Fungi incertae sedis</taxon>
        <taxon>Zoopagomycota</taxon>
        <taxon>Kickxellomycotina</taxon>
        <taxon>Harpellomycetes</taxon>
        <taxon>Harpellales</taxon>
        <taxon>Legeriomycetaceae</taxon>
        <taxon>Smittium</taxon>
    </lineage>
</organism>
<dbReference type="STRING" id="133381.A0A2T9ZCT9"/>
<dbReference type="Pfam" id="PF05346">
    <property type="entry name" value="DUF747"/>
    <property type="match status" value="1"/>
</dbReference>
<feature type="region of interest" description="Disordered" evidence="6">
    <location>
        <begin position="227"/>
        <end position="251"/>
    </location>
</feature>
<comment type="caution">
    <text evidence="8">The sequence shown here is derived from an EMBL/GenBank/DDBJ whole genome shotgun (WGS) entry which is preliminary data.</text>
</comment>
<feature type="region of interest" description="Disordered" evidence="6">
    <location>
        <begin position="933"/>
        <end position="989"/>
    </location>
</feature>
<dbReference type="AlphaFoldDB" id="A0A2T9ZCT9"/>
<evidence type="ECO:0000256" key="6">
    <source>
        <dbReference type="SAM" id="MobiDB-lite"/>
    </source>
</evidence>
<accession>A0A2T9ZCT9</accession>
<evidence type="ECO:0000256" key="7">
    <source>
        <dbReference type="SAM" id="Phobius"/>
    </source>
</evidence>
<sequence>MESLNETDFNADLFLNESPSRHFEYTDFVERQSLDTQFPKDVDSICSPSPTHSPINKNQTSNSQNNISPIRKHHFTCSEVNLLNWKLKLQNLSAPPRFKTPGELDPSLVLDSEQQSVHTADLITKSDTSPSFNDSPSTASPSVLDNKNFRNSVFNFTNSKSSRRFSRQIDVFKILNSNPDLASIPSSSSNRSSYIPHRNRHFSIYSRPRSDSFIFVPSIHLKDIPNLCQSPSSTDNTEHLSPLPPQNASYSPISKKTLNNSSSSSLPNIDSISKLAEAEAISKKNAELLYKRIINFLHVPWEIEKLMVLGLSICSSSLLKAIIDLPAEAFSTFVYLLKALFSFLICKIYSKPKPADFPGVQIKSWEFADRISKLYKASIIVTTLIILSNIDTSHAYHLIRAQSTLKLYFIFNSLELIDKLCVSFGLDVIDSIQYSIFKAMADTESYNAKFKNALSLFAHATLGLIYIIFHSAVLYIQVLALNSAANSYSQQLLSLLISNQFLELKGNILKKFEKENFFQLACGDIIERFQQSVFMLLIFMQNFSELANSEISLPPTRITFSYVFGFGWVKPIPLPLLKDRVIVPICLVLGTEFLVDWIKHAFITKYNWLRPQIFSRYGDILCRDLVGATPEEDAIYAESVIRLTPNFRKTSQHNLKPKISFDTTSKVARRIGLLPYSLAVVVLFITIQSVKLAFGIPPNPISVSILVFQIVLRATWILFSGVFLTFLYISQFIYNTSPSFLKSSATYILSSLSNFLQIFGYSFGSIAAGNMQPTTNTDTNLDTFSLFLSNAISTAESKLSKNTASLSPSSTHTHLFRSIGSVLFLFGIYFLVINIKSSLEYRLEKYSFTRYLKFCTRNIKFDDVKSGNIAETNTPNPLTSVSPSISPSVANKDSMLNSNQNKHPSSSSKPFGQTALQKGNNFYDENFQKLSNIKIQNPEKERNRNSRFGSGLGIKFPDREYLFPPPNGPESKSMSRHKRSQNSISKYDDLSKASDIQHIKNIKALFSNSDPEDLEWEKRKPVWSLDNVSRYSIVKSRIP</sequence>
<evidence type="ECO:0000313" key="8">
    <source>
        <dbReference type="EMBL" id="PVV02413.1"/>
    </source>
</evidence>
<protein>
    <recommendedName>
        <fullName evidence="10">DUF747 family protein</fullName>
    </recommendedName>
</protein>
<feature type="transmembrane region" description="Helical" evidence="7">
    <location>
        <begin position="746"/>
        <end position="768"/>
    </location>
</feature>
<keyword evidence="3 7" id="KW-0812">Transmembrane</keyword>
<evidence type="ECO:0000256" key="3">
    <source>
        <dbReference type="ARBA" id="ARBA00022692"/>
    </source>
</evidence>
<name>A0A2T9ZCT9_9FUNG</name>
<dbReference type="PANTHER" id="PTHR13317:SF4">
    <property type="entry name" value="TRANSMEMBRANE ANTERIOR POSTERIOR TRANSFORMATION PROTEIN 1 HOMOLOG"/>
    <property type="match status" value="1"/>
</dbReference>
<feature type="region of interest" description="Disordered" evidence="6">
    <location>
        <begin position="122"/>
        <end position="144"/>
    </location>
</feature>
<dbReference type="EMBL" id="MBFS01000472">
    <property type="protein sequence ID" value="PVV02413.1"/>
    <property type="molecule type" value="Genomic_DNA"/>
</dbReference>
<feature type="region of interest" description="Disordered" evidence="6">
    <location>
        <begin position="867"/>
        <end position="915"/>
    </location>
</feature>
<evidence type="ECO:0000256" key="1">
    <source>
        <dbReference type="ARBA" id="ARBA00004141"/>
    </source>
</evidence>
<feature type="region of interest" description="Disordered" evidence="6">
    <location>
        <begin position="47"/>
        <end position="67"/>
    </location>
</feature>
<feature type="transmembrane region" description="Helical" evidence="7">
    <location>
        <begin position="714"/>
        <end position="734"/>
    </location>
</feature>
<comment type="similarity">
    <text evidence="2">Belongs to the TAPT1 family.</text>
</comment>
<evidence type="ECO:0008006" key="10">
    <source>
        <dbReference type="Google" id="ProtNLM"/>
    </source>
</evidence>
<gene>
    <name evidence="8" type="ORF">BB560_003133</name>
</gene>
<keyword evidence="9" id="KW-1185">Reference proteome</keyword>
<dbReference type="OrthoDB" id="29023at2759"/>
<feature type="transmembrane region" description="Helical" evidence="7">
    <location>
        <begin position="456"/>
        <end position="481"/>
    </location>
</feature>
<dbReference type="PANTHER" id="PTHR13317">
    <property type="entry name" value="TRANSMEMBRANE ANTERIOR POSTERIOR TRANSFORMATION PROTEIN 1 HOMOLOG"/>
    <property type="match status" value="1"/>
</dbReference>
<reference evidence="8 9" key="1">
    <citation type="journal article" date="2018" name="MBio">
        <title>Comparative Genomics Reveals the Core Gene Toolbox for the Fungus-Insect Symbiosis.</title>
        <authorList>
            <person name="Wang Y."/>
            <person name="Stata M."/>
            <person name="Wang W."/>
            <person name="Stajich J.E."/>
            <person name="White M.M."/>
            <person name="Moncalvo J.M."/>
        </authorList>
    </citation>
    <scope>NUCLEOTIDE SEQUENCE [LARGE SCALE GENOMIC DNA]</scope>
    <source>
        <strain evidence="8 9">SC-DP-2</strain>
    </source>
</reference>
<evidence type="ECO:0000256" key="5">
    <source>
        <dbReference type="ARBA" id="ARBA00023136"/>
    </source>
</evidence>
<proteinExistence type="inferred from homology"/>
<evidence type="ECO:0000313" key="9">
    <source>
        <dbReference type="Proteomes" id="UP000245609"/>
    </source>
</evidence>
<dbReference type="Proteomes" id="UP000245609">
    <property type="component" value="Unassembled WGS sequence"/>
</dbReference>
<dbReference type="InterPro" id="IPR008010">
    <property type="entry name" value="Tatp1"/>
</dbReference>
<feature type="transmembrane region" description="Helical" evidence="7">
    <location>
        <begin position="815"/>
        <end position="835"/>
    </location>
</feature>
<keyword evidence="5 7" id="KW-0472">Membrane</keyword>
<evidence type="ECO:0000256" key="4">
    <source>
        <dbReference type="ARBA" id="ARBA00022989"/>
    </source>
</evidence>